<evidence type="ECO:0000313" key="2">
    <source>
        <dbReference type="Proteomes" id="UP001283361"/>
    </source>
</evidence>
<evidence type="ECO:0000313" key="1">
    <source>
        <dbReference type="EMBL" id="KAK3743084.1"/>
    </source>
</evidence>
<dbReference type="EMBL" id="JAWDGP010006323">
    <property type="protein sequence ID" value="KAK3743084.1"/>
    <property type="molecule type" value="Genomic_DNA"/>
</dbReference>
<proteinExistence type="predicted"/>
<sequence>MLDGARIASQHRLVSAHLTIVDGSRPRKWQIKPALVLAEEKDGSALSTGLSGTPPPASVRLVEQKVALYMERYYIQSYQYSPRFRNNSVKSRVEPCRADLVAPFK</sequence>
<organism evidence="1 2">
    <name type="scientific">Elysia crispata</name>
    <name type="common">lettuce slug</name>
    <dbReference type="NCBI Taxonomy" id="231223"/>
    <lineage>
        <taxon>Eukaryota</taxon>
        <taxon>Metazoa</taxon>
        <taxon>Spiralia</taxon>
        <taxon>Lophotrochozoa</taxon>
        <taxon>Mollusca</taxon>
        <taxon>Gastropoda</taxon>
        <taxon>Heterobranchia</taxon>
        <taxon>Euthyneura</taxon>
        <taxon>Panpulmonata</taxon>
        <taxon>Sacoglossa</taxon>
        <taxon>Placobranchoidea</taxon>
        <taxon>Plakobranchidae</taxon>
        <taxon>Elysia</taxon>
    </lineage>
</organism>
<name>A0AAE1CX86_9GAST</name>
<keyword evidence="2" id="KW-1185">Reference proteome</keyword>
<gene>
    <name evidence="1" type="ORF">RRG08_063947</name>
</gene>
<comment type="caution">
    <text evidence="1">The sequence shown here is derived from an EMBL/GenBank/DDBJ whole genome shotgun (WGS) entry which is preliminary data.</text>
</comment>
<accession>A0AAE1CX86</accession>
<protein>
    <submittedName>
        <fullName evidence="1">Uncharacterized protein</fullName>
    </submittedName>
</protein>
<reference evidence="1" key="1">
    <citation type="journal article" date="2023" name="G3 (Bethesda)">
        <title>A reference genome for the long-term kleptoplast-retaining sea slug Elysia crispata morphotype clarki.</title>
        <authorList>
            <person name="Eastman K.E."/>
            <person name="Pendleton A.L."/>
            <person name="Shaikh M.A."/>
            <person name="Suttiyut T."/>
            <person name="Ogas R."/>
            <person name="Tomko P."/>
            <person name="Gavelis G."/>
            <person name="Widhalm J.R."/>
            <person name="Wisecaver J.H."/>
        </authorList>
    </citation>
    <scope>NUCLEOTIDE SEQUENCE</scope>
    <source>
        <strain evidence="1">ECLA1</strain>
    </source>
</reference>
<dbReference type="Proteomes" id="UP001283361">
    <property type="component" value="Unassembled WGS sequence"/>
</dbReference>
<dbReference type="AlphaFoldDB" id="A0AAE1CX86"/>